<feature type="domain" description="Zinc knuckle CX2CX4HX4C" evidence="3">
    <location>
        <begin position="161"/>
        <end position="209"/>
    </location>
</feature>
<dbReference type="Proteomes" id="UP000075243">
    <property type="component" value="Chromosome 7"/>
</dbReference>
<dbReference type="PANTHER" id="PTHR31286">
    <property type="entry name" value="GLYCINE-RICH CELL WALL STRUCTURAL PROTEIN 1.8-LIKE"/>
    <property type="match status" value="1"/>
</dbReference>
<evidence type="ECO:0000259" key="2">
    <source>
        <dbReference type="Pfam" id="PF14111"/>
    </source>
</evidence>
<evidence type="ECO:0000256" key="1">
    <source>
        <dbReference type="SAM" id="MobiDB-lite"/>
    </source>
</evidence>
<name>A0A151TBL4_CAJCA</name>
<dbReference type="PANTHER" id="PTHR31286:SF153">
    <property type="entry name" value="DUF4283 DOMAIN PROTEIN"/>
    <property type="match status" value="1"/>
</dbReference>
<dbReference type="AlphaFoldDB" id="A0A151TBL4"/>
<evidence type="ECO:0000313" key="4">
    <source>
        <dbReference type="EMBL" id="KYP64441.1"/>
    </source>
</evidence>
<keyword evidence="5" id="KW-1185">Reference proteome</keyword>
<protein>
    <submittedName>
        <fullName evidence="4">Uncharacterized protein At4g02000 family</fullName>
    </submittedName>
</protein>
<evidence type="ECO:0000259" key="3">
    <source>
        <dbReference type="Pfam" id="PF14392"/>
    </source>
</evidence>
<proteinExistence type="predicted"/>
<accession>A0A151TBL4</accession>
<dbReference type="InterPro" id="IPR025836">
    <property type="entry name" value="Zn_knuckle_CX2CX4HX4C"/>
</dbReference>
<evidence type="ECO:0000313" key="5">
    <source>
        <dbReference type="Proteomes" id="UP000075243"/>
    </source>
</evidence>
<dbReference type="OMA" id="QYENIPH"/>
<gene>
    <name evidence="4" type="ORF">KK1_019038</name>
</gene>
<dbReference type="Gramene" id="C.cajan_18498.t">
    <property type="protein sequence ID" value="C.cajan_18498.t.cds1"/>
    <property type="gene ID" value="C.cajan_18498"/>
</dbReference>
<dbReference type="InterPro" id="IPR025558">
    <property type="entry name" value="DUF4283"/>
</dbReference>
<dbReference type="Pfam" id="PF14392">
    <property type="entry name" value="zf-CCHC_4"/>
    <property type="match status" value="1"/>
</dbReference>
<feature type="domain" description="DUF4283" evidence="2">
    <location>
        <begin position="22"/>
        <end position="103"/>
    </location>
</feature>
<dbReference type="Pfam" id="PF14111">
    <property type="entry name" value="DUF4283"/>
    <property type="match status" value="1"/>
</dbReference>
<feature type="compositionally biased region" description="Basic and acidic residues" evidence="1">
    <location>
        <begin position="256"/>
        <end position="273"/>
    </location>
</feature>
<reference evidence="4 5" key="1">
    <citation type="journal article" date="2012" name="Nat. Biotechnol.">
        <title>Draft genome sequence of pigeonpea (Cajanus cajan), an orphan legume crop of resource-poor farmers.</title>
        <authorList>
            <person name="Varshney R.K."/>
            <person name="Chen W."/>
            <person name="Li Y."/>
            <person name="Bharti A.K."/>
            <person name="Saxena R.K."/>
            <person name="Schlueter J.A."/>
            <person name="Donoghue M.T."/>
            <person name="Azam S."/>
            <person name="Fan G."/>
            <person name="Whaley A.M."/>
            <person name="Farmer A.D."/>
            <person name="Sheridan J."/>
            <person name="Iwata A."/>
            <person name="Tuteja R."/>
            <person name="Penmetsa R.V."/>
            <person name="Wu W."/>
            <person name="Upadhyaya H.D."/>
            <person name="Yang S.P."/>
            <person name="Shah T."/>
            <person name="Saxena K.B."/>
            <person name="Michael T."/>
            <person name="McCombie W.R."/>
            <person name="Yang B."/>
            <person name="Zhang G."/>
            <person name="Yang H."/>
            <person name="Wang J."/>
            <person name="Spillane C."/>
            <person name="Cook D.R."/>
            <person name="May G.D."/>
            <person name="Xu X."/>
            <person name="Jackson S.A."/>
        </authorList>
    </citation>
    <scope>NUCLEOTIDE SEQUENCE [LARGE SCALE GENOMIC DNA]</scope>
    <source>
        <strain evidence="5">cv. Asha</strain>
    </source>
</reference>
<dbReference type="InterPro" id="IPR040256">
    <property type="entry name" value="At4g02000-like"/>
</dbReference>
<sequence length="327" mass="37955">MDTEDDGLIIPRPIDAEANSLIHLSLVGRFLTERTIRTMIMKDRMASIWRPVKGVSISEIQTNIFLFQFFHILDFNRIYEGGPWSFDNNMLILSKIHRGEIPTEVPLFHIPVWVQVHNLPAGFMSQEVGKLLGNAIGEYLAYDEKHNTSFWKAYMRIRVNLDIRKPILKEKKIKNPGEEWKTVNFKYERLGQFCYFCGFLGHNDSFCRKLFDSQVDDETRNWDASLRATLRQQGNYGGAKWLRYEINKDDKIITHLDAPHNGPEVDHHQDAKTESNSVLDKKRRRDQEGIPKQLKENPTHSIVDEENDSQRFHFLSAVPGTQGCQGL</sequence>
<feature type="region of interest" description="Disordered" evidence="1">
    <location>
        <begin position="256"/>
        <end position="308"/>
    </location>
</feature>
<organism evidence="4 5">
    <name type="scientific">Cajanus cajan</name>
    <name type="common">Pigeon pea</name>
    <name type="synonym">Cajanus indicus</name>
    <dbReference type="NCBI Taxonomy" id="3821"/>
    <lineage>
        <taxon>Eukaryota</taxon>
        <taxon>Viridiplantae</taxon>
        <taxon>Streptophyta</taxon>
        <taxon>Embryophyta</taxon>
        <taxon>Tracheophyta</taxon>
        <taxon>Spermatophyta</taxon>
        <taxon>Magnoliopsida</taxon>
        <taxon>eudicotyledons</taxon>
        <taxon>Gunneridae</taxon>
        <taxon>Pentapetalae</taxon>
        <taxon>rosids</taxon>
        <taxon>fabids</taxon>
        <taxon>Fabales</taxon>
        <taxon>Fabaceae</taxon>
        <taxon>Papilionoideae</taxon>
        <taxon>50 kb inversion clade</taxon>
        <taxon>NPAAA clade</taxon>
        <taxon>indigoferoid/millettioid clade</taxon>
        <taxon>Phaseoleae</taxon>
        <taxon>Cajanus</taxon>
    </lineage>
</organism>
<dbReference type="EMBL" id="CM003609">
    <property type="protein sequence ID" value="KYP64441.1"/>
    <property type="molecule type" value="Genomic_DNA"/>
</dbReference>
<feature type="compositionally biased region" description="Basic and acidic residues" evidence="1">
    <location>
        <begin position="285"/>
        <end position="298"/>
    </location>
</feature>